<organism evidence="1">
    <name type="scientific">Caudovirales sp. ctu3532</name>
    <dbReference type="NCBI Taxonomy" id="2827639"/>
    <lineage>
        <taxon>Viruses</taxon>
        <taxon>Duplodnaviria</taxon>
        <taxon>Heunggongvirae</taxon>
        <taxon>Uroviricota</taxon>
        <taxon>Caudoviricetes</taxon>
    </lineage>
</organism>
<reference evidence="1" key="1">
    <citation type="journal article" date="2021" name="Proc. Natl. Acad. Sci. U.S.A.">
        <title>A Catalog of Tens of Thousands of Viruses from Human Metagenomes Reveals Hidden Associations with Chronic Diseases.</title>
        <authorList>
            <person name="Tisza M.J."/>
            <person name="Buck C.B."/>
        </authorList>
    </citation>
    <scope>NUCLEOTIDE SEQUENCE</scope>
    <source>
        <strain evidence="1">Ctu3532</strain>
    </source>
</reference>
<sequence>MSKLSLFDHLKACAVAARNYASGKIAELAQTTADAMVEMETVKADKQGSVSVTIPVTGWTDSGSERYPKCYEIVAESVTEADRADIMIAPSSMDTAAKCDLCPTSQTVAGKIRIWAKSVPEAAIAAEYRLNQGKES</sequence>
<name>A0A8S5TIU6_9CAUD</name>
<dbReference type="EMBL" id="BK032830">
    <property type="protein sequence ID" value="DAF62963.1"/>
    <property type="molecule type" value="Genomic_DNA"/>
</dbReference>
<accession>A0A8S5TIU6</accession>
<evidence type="ECO:0000313" key="1">
    <source>
        <dbReference type="EMBL" id="DAF62963.1"/>
    </source>
</evidence>
<protein>
    <submittedName>
        <fullName evidence="1">Uncharacterized protein</fullName>
    </submittedName>
</protein>
<proteinExistence type="predicted"/>